<comment type="caution">
    <text evidence="3">The sequence shown here is derived from an EMBL/GenBank/DDBJ whole genome shotgun (WGS) entry which is preliminary data.</text>
</comment>
<gene>
    <name evidence="3" type="ORF">E1288_41030</name>
</gene>
<evidence type="ECO:0000313" key="4">
    <source>
        <dbReference type="Proteomes" id="UP000294947"/>
    </source>
</evidence>
<name>A0A4R4XYR6_9PSEU</name>
<keyword evidence="4" id="KW-1185">Reference proteome</keyword>
<organism evidence="3 4">
    <name type="scientific">Saccharopolyspora elongata</name>
    <dbReference type="NCBI Taxonomy" id="2530387"/>
    <lineage>
        <taxon>Bacteria</taxon>
        <taxon>Bacillati</taxon>
        <taxon>Actinomycetota</taxon>
        <taxon>Actinomycetes</taxon>
        <taxon>Pseudonocardiales</taxon>
        <taxon>Pseudonocardiaceae</taxon>
        <taxon>Saccharopolyspora</taxon>
    </lineage>
</organism>
<dbReference type="GO" id="GO:0003677">
    <property type="term" value="F:DNA binding"/>
    <property type="evidence" value="ECO:0007669"/>
    <property type="project" value="InterPro"/>
</dbReference>
<dbReference type="Proteomes" id="UP000294947">
    <property type="component" value="Unassembled WGS sequence"/>
</dbReference>
<dbReference type="EMBL" id="SMKW01000101">
    <property type="protein sequence ID" value="TDD37041.1"/>
    <property type="molecule type" value="Genomic_DNA"/>
</dbReference>
<dbReference type="InterPro" id="IPR002104">
    <property type="entry name" value="Integrase_catalytic"/>
</dbReference>
<dbReference type="Pfam" id="PF00589">
    <property type="entry name" value="Phage_integrase"/>
    <property type="match status" value="1"/>
</dbReference>
<dbReference type="GO" id="GO:0015074">
    <property type="term" value="P:DNA integration"/>
    <property type="evidence" value="ECO:0007669"/>
    <property type="project" value="InterPro"/>
</dbReference>
<dbReference type="AlphaFoldDB" id="A0A4R4XYR6"/>
<keyword evidence="1" id="KW-0233">DNA recombination</keyword>
<dbReference type="PANTHER" id="PTHR30349:SF91">
    <property type="entry name" value="INTA PROTEIN"/>
    <property type="match status" value="1"/>
</dbReference>
<dbReference type="InterPro" id="IPR013762">
    <property type="entry name" value="Integrase-like_cat_sf"/>
</dbReference>
<proteinExistence type="predicted"/>
<dbReference type="OrthoDB" id="4326943at2"/>
<dbReference type="SUPFAM" id="SSF56349">
    <property type="entry name" value="DNA breaking-rejoining enzymes"/>
    <property type="match status" value="1"/>
</dbReference>
<dbReference type="Gene3D" id="1.10.443.10">
    <property type="entry name" value="Intergrase catalytic core"/>
    <property type="match status" value="1"/>
</dbReference>
<dbReference type="GO" id="GO:0006310">
    <property type="term" value="P:DNA recombination"/>
    <property type="evidence" value="ECO:0007669"/>
    <property type="project" value="UniProtKB-KW"/>
</dbReference>
<protein>
    <submittedName>
        <fullName evidence="3">Site-specific integrase</fullName>
    </submittedName>
</protein>
<reference evidence="3 4" key="1">
    <citation type="submission" date="2019-03" db="EMBL/GenBank/DDBJ databases">
        <title>Draft genome sequences of novel Actinobacteria.</title>
        <authorList>
            <person name="Sahin N."/>
            <person name="Ay H."/>
            <person name="Saygin H."/>
        </authorList>
    </citation>
    <scope>NUCLEOTIDE SEQUENCE [LARGE SCALE GENOMIC DNA]</scope>
    <source>
        <strain evidence="3 4">7K502</strain>
    </source>
</reference>
<dbReference type="RefSeq" id="WP_132494071.1">
    <property type="nucleotide sequence ID" value="NZ_SMKW01000101.1"/>
</dbReference>
<dbReference type="InterPro" id="IPR011010">
    <property type="entry name" value="DNA_brk_join_enz"/>
</dbReference>
<evidence type="ECO:0000313" key="3">
    <source>
        <dbReference type="EMBL" id="TDD37041.1"/>
    </source>
</evidence>
<dbReference type="CDD" id="cd01189">
    <property type="entry name" value="INT_ICEBs1_C_like"/>
    <property type="match status" value="1"/>
</dbReference>
<accession>A0A4R4XYR6</accession>
<dbReference type="InterPro" id="IPR050090">
    <property type="entry name" value="Tyrosine_recombinase_XerCD"/>
</dbReference>
<evidence type="ECO:0000259" key="2">
    <source>
        <dbReference type="PROSITE" id="PS51898"/>
    </source>
</evidence>
<feature type="domain" description="Tyr recombinase" evidence="2">
    <location>
        <begin position="1"/>
        <end position="165"/>
    </location>
</feature>
<evidence type="ECO:0000256" key="1">
    <source>
        <dbReference type="ARBA" id="ARBA00023172"/>
    </source>
</evidence>
<sequence>MRKGEALALHWNDVHLDGRVLYVRQTLSNVNNTTPVFTTPKTKTSLDWIGISSRVTTALQRQATHQHTQRLAAGTPRNHDGLVFCRDDGQPLRPEYVLRHFHDLTDAAGVPRIRVHDLRHLAATLMIASDVPLGVVSKTMRHSTLSVTVNIYGHLARHTAHQAVDAMAATLNAAQAA</sequence>
<dbReference type="PROSITE" id="PS51898">
    <property type="entry name" value="TYR_RECOMBINASE"/>
    <property type="match status" value="1"/>
</dbReference>
<dbReference type="PANTHER" id="PTHR30349">
    <property type="entry name" value="PHAGE INTEGRASE-RELATED"/>
    <property type="match status" value="1"/>
</dbReference>